<protein>
    <submittedName>
        <fullName evidence="1">Uncharacterized protein</fullName>
    </submittedName>
</protein>
<organism evidence="1 2">
    <name type="scientific">Comamonas resistens</name>
    <dbReference type="NCBI Taxonomy" id="3046670"/>
    <lineage>
        <taxon>Bacteria</taxon>
        <taxon>Pseudomonadati</taxon>
        <taxon>Pseudomonadota</taxon>
        <taxon>Betaproteobacteria</taxon>
        <taxon>Burkholderiales</taxon>
        <taxon>Comamonadaceae</taxon>
        <taxon>Comamonas</taxon>
    </lineage>
</organism>
<proteinExistence type="predicted"/>
<evidence type="ECO:0000313" key="1">
    <source>
        <dbReference type="EMBL" id="WHS63779.1"/>
    </source>
</evidence>
<name>A0ABY8SL18_9BURK</name>
<evidence type="ECO:0000313" key="2">
    <source>
        <dbReference type="Proteomes" id="UP001240697"/>
    </source>
</evidence>
<sequence>MQFLSNAGGGSMAAIATGKARQLCLVTIAAKHNVQIWQRPCQFMSLAPNQKPQVSKHLGLFLVFHDGRSGFIFELRLALLKLLRSQLRLHRRRASSLEVEQNFFMALRYALDHDCSIDMQIGTNPGTIGLILIGNTGLQTHPAMLPTQAPAGNAPDRILGNTRLQIDRYPLCLEQQKRFFLASTGMSLV</sequence>
<keyword evidence="2" id="KW-1185">Reference proteome</keyword>
<dbReference type="Proteomes" id="UP001240697">
    <property type="component" value="Chromosome"/>
</dbReference>
<accession>A0ABY8SL18</accession>
<reference evidence="1 2" key="1">
    <citation type="submission" date="2023-05" db="EMBL/GenBank/DDBJ databases">
        <authorList>
            <person name="Yin Y."/>
            <person name="Lu Z."/>
        </authorList>
    </citation>
    <scope>NUCLEOTIDE SEQUENCE [LARGE SCALE GENOMIC DNA]</scope>
    <source>
        <strain evidence="1 2">ZM22</strain>
    </source>
</reference>
<dbReference type="RefSeq" id="WP_283484936.1">
    <property type="nucleotide sequence ID" value="NZ_CP125947.1"/>
</dbReference>
<gene>
    <name evidence="1" type="ORF">QMY55_14715</name>
</gene>
<dbReference type="EMBL" id="CP125947">
    <property type="protein sequence ID" value="WHS63779.1"/>
    <property type="molecule type" value="Genomic_DNA"/>
</dbReference>